<organism evidence="8">
    <name type="scientific">Trypanosoma rangeli</name>
    <dbReference type="NCBI Taxonomy" id="5698"/>
    <lineage>
        <taxon>Eukaryota</taxon>
        <taxon>Discoba</taxon>
        <taxon>Euglenozoa</taxon>
        <taxon>Kinetoplastea</taxon>
        <taxon>Metakinetoplastina</taxon>
        <taxon>Trypanosomatida</taxon>
        <taxon>Trypanosomatidae</taxon>
        <taxon>Trypanosoma</taxon>
        <taxon>Herpetosoma</taxon>
    </lineage>
</organism>
<proteinExistence type="predicted"/>
<keyword evidence="5 6" id="KW-0472">Membrane</keyword>
<name>R9TJL0_TRYRA</name>
<evidence type="ECO:0000256" key="1">
    <source>
        <dbReference type="ARBA" id="ARBA00004477"/>
    </source>
</evidence>
<feature type="transmembrane region" description="Helical" evidence="6">
    <location>
        <begin position="24"/>
        <end position="43"/>
    </location>
</feature>
<evidence type="ECO:0000256" key="3">
    <source>
        <dbReference type="ARBA" id="ARBA00022824"/>
    </source>
</evidence>
<keyword evidence="4 6" id="KW-1133">Transmembrane helix</keyword>
<accession>R9TJL0</accession>
<dbReference type="GO" id="GO:0009617">
    <property type="term" value="P:response to bacterium"/>
    <property type="evidence" value="ECO:0007669"/>
    <property type="project" value="InterPro"/>
</dbReference>
<dbReference type="GO" id="GO:0005789">
    <property type="term" value="C:endoplasmic reticulum membrane"/>
    <property type="evidence" value="ECO:0007669"/>
    <property type="project" value="UniProtKB-SubCell"/>
</dbReference>
<evidence type="ECO:0000256" key="4">
    <source>
        <dbReference type="ARBA" id="ARBA00022989"/>
    </source>
</evidence>
<dbReference type="InterPro" id="IPR045064">
    <property type="entry name" value="Reticulon-like"/>
</dbReference>
<comment type="subcellular location">
    <subcellularLocation>
        <location evidence="1 6">Endoplasmic reticulum membrane</location>
        <topology evidence="1 6">Multi-pass membrane protein</topology>
    </subcellularLocation>
</comment>
<dbReference type="PANTHER" id="PTHR10994:SF193">
    <property type="entry name" value="RETICULON-LIKE PROTEIN"/>
    <property type="match status" value="1"/>
</dbReference>
<sequence length="186" mass="21007">MTFCIFSECRCMSLWDVLAWQRPIVTSTILGSILSVLTVFCVMEYTMVTFLCRILQLFLLLGVVVGLTNRCKLTSDDIHSAVNRFVDYATPRLVAALETTYGVVTWRDYSTSGTVTVVSVVIAFLGNFISDFGFFMIAFVLAFTVPVVYEKQKDVIDKWVEVAVSQVEKYMGTIKTKVEEVTKKKE</sequence>
<dbReference type="EMBL" id="KC544868">
    <property type="protein sequence ID" value="AGN32930.1"/>
    <property type="molecule type" value="Genomic_DNA"/>
</dbReference>
<evidence type="ECO:0000256" key="6">
    <source>
        <dbReference type="RuleBase" id="RU363132"/>
    </source>
</evidence>
<dbReference type="Pfam" id="PF02453">
    <property type="entry name" value="Reticulon"/>
    <property type="match status" value="1"/>
</dbReference>
<keyword evidence="2 6" id="KW-0812">Transmembrane</keyword>
<evidence type="ECO:0000259" key="7">
    <source>
        <dbReference type="PROSITE" id="PS50845"/>
    </source>
</evidence>
<keyword evidence="3 6" id="KW-0256">Endoplasmic reticulum</keyword>
<evidence type="ECO:0000256" key="2">
    <source>
        <dbReference type="ARBA" id="ARBA00022692"/>
    </source>
</evidence>
<feature type="transmembrane region" description="Helical" evidence="6">
    <location>
        <begin position="116"/>
        <end position="149"/>
    </location>
</feature>
<dbReference type="PANTHER" id="PTHR10994">
    <property type="entry name" value="RETICULON"/>
    <property type="match status" value="1"/>
</dbReference>
<feature type="transmembrane region" description="Helical" evidence="6">
    <location>
        <begin position="50"/>
        <end position="68"/>
    </location>
</feature>
<dbReference type="InterPro" id="IPR003388">
    <property type="entry name" value="Reticulon"/>
</dbReference>
<feature type="domain" description="Reticulon" evidence="7">
    <location>
        <begin position="14"/>
        <end position="186"/>
    </location>
</feature>
<reference evidence="8" key="1">
    <citation type="submission" date="2013-01" db="EMBL/GenBank/DDBJ databases">
        <title>Unveiling the Trypanosoma rangeli genome, the neglected and avirulent trypanosome of mammals.</title>
        <authorList>
            <person name="Stoco P.H."/>
            <person name="Wagner G."/>
            <person name="Gerber A."/>
            <person name="Zaha A."/>
            <person name="Monteiro K.M."/>
            <person name="Thompson C."/>
            <person name="Bartholomeu D.C."/>
            <person name="Bahia D."/>
            <person name="Loreto E."/>
            <person name="Prestes E.B."/>
            <person name="De Moraes M.H."/>
            <person name="Lueckemeyer D.D."/>
            <person name="Lima F.M."/>
            <person name="Vallejo G.A."/>
            <person name="Silveira Filho J.F."/>
            <person name="Tyler K.M."/>
            <person name="Almeida L.G."/>
            <person name="Steindel M."/>
            <person name="Ortiz M.F.D.E."/>
            <person name="Siervo M.A."/>
            <person name="Cunha O.L.D.E."/>
            <person name="Neto R."/>
            <person name="Rodrigues-Luiz G."/>
            <person name="Teixeira S.M."/>
            <person name="Silva R."/>
            <person name="Murta S.M."/>
            <person name="Sincero T.C."/>
            <person name="Mendes T.A."/>
            <person name="Urmenyi T.P."/>
            <person name="Da Rocha W.D."/>
            <person name="Vasconcellos A.T."/>
            <person name="Grisard E.C."/>
        </authorList>
    </citation>
    <scope>NUCLEOTIDE SEQUENCE</scope>
</reference>
<evidence type="ECO:0000313" key="8">
    <source>
        <dbReference type="EMBL" id="AGN32930.1"/>
    </source>
</evidence>
<evidence type="ECO:0000256" key="5">
    <source>
        <dbReference type="ARBA" id="ARBA00023136"/>
    </source>
</evidence>
<dbReference type="PROSITE" id="PS50845">
    <property type="entry name" value="RETICULON"/>
    <property type="match status" value="1"/>
</dbReference>
<protein>
    <recommendedName>
        <fullName evidence="6">Reticulon-like protein</fullName>
    </recommendedName>
</protein>
<dbReference type="AlphaFoldDB" id="R9TJL0"/>